<feature type="compositionally biased region" description="Polar residues" evidence="10">
    <location>
        <begin position="110"/>
        <end position="123"/>
    </location>
</feature>
<feature type="compositionally biased region" description="Basic and acidic residues" evidence="10">
    <location>
        <begin position="329"/>
        <end position="346"/>
    </location>
</feature>
<dbReference type="Pfam" id="PF01426">
    <property type="entry name" value="BAH"/>
    <property type="match status" value="1"/>
</dbReference>
<organism evidence="13 14">
    <name type="scientific">Riccia fluitans</name>
    <dbReference type="NCBI Taxonomy" id="41844"/>
    <lineage>
        <taxon>Eukaryota</taxon>
        <taxon>Viridiplantae</taxon>
        <taxon>Streptophyta</taxon>
        <taxon>Embryophyta</taxon>
        <taxon>Marchantiophyta</taxon>
        <taxon>Marchantiopsida</taxon>
        <taxon>Marchantiidae</taxon>
        <taxon>Marchantiales</taxon>
        <taxon>Ricciaceae</taxon>
        <taxon>Riccia</taxon>
    </lineage>
</organism>
<dbReference type="GO" id="GO:0005634">
    <property type="term" value="C:nucleus"/>
    <property type="evidence" value="ECO:0007669"/>
    <property type="project" value="UniProtKB-SubCell"/>
</dbReference>
<dbReference type="PANTHER" id="PTHR10629">
    <property type="entry name" value="CYTOSINE-SPECIFIC METHYLTRANSFERASE"/>
    <property type="match status" value="1"/>
</dbReference>
<dbReference type="GO" id="GO:0003677">
    <property type="term" value="F:DNA binding"/>
    <property type="evidence" value="ECO:0007669"/>
    <property type="project" value="UniProtKB-KW"/>
</dbReference>
<dbReference type="InterPro" id="IPR043151">
    <property type="entry name" value="BAH_sf"/>
</dbReference>
<feature type="compositionally biased region" description="Polar residues" evidence="10">
    <location>
        <begin position="20"/>
        <end position="40"/>
    </location>
</feature>
<dbReference type="EMBL" id="JBHFFA010000006">
    <property type="protein sequence ID" value="KAL2622269.1"/>
    <property type="molecule type" value="Genomic_DNA"/>
</dbReference>
<dbReference type="SUPFAM" id="SSF54160">
    <property type="entry name" value="Chromo domain-like"/>
    <property type="match status" value="1"/>
</dbReference>
<evidence type="ECO:0000256" key="2">
    <source>
        <dbReference type="ARBA" id="ARBA00011975"/>
    </source>
</evidence>
<evidence type="ECO:0000256" key="5">
    <source>
        <dbReference type="ARBA" id="ARBA00022691"/>
    </source>
</evidence>
<dbReference type="SUPFAM" id="SSF53335">
    <property type="entry name" value="S-adenosyl-L-methionine-dependent methyltransferases"/>
    <property type="match status" value="1"/>
</dbReference>
<dbReference type="InterPro" id="IPR023780">
    <property type="entry name" value="Chromo_domain"/>
</dbReference>
<evidence type="ECO:0000259" key="12">
    <source>
        <dbReference type="PROSITE" id="PS51038"/>
    </source>
</evidence>
<dbReference type="InterPro" id="IPR029063">
    <property type="entry name" value="SAM-dependent_MTases_sf"/>
</dbReference>
<dbReference type="Gene3D" id="3.40.50.150">
    <property type="entry name" value="Vaccinia Virus protein VP39"/>
    <property type="match status" value="2"/>
</dbReference>
<dbReference type="Gene3D" id="3.90.120.10">
    <property type="entry name" value="DNA Methylase, subunit A, domain 2"/>
    <property type="match status" value="1"/>
</dbReference>
<dbReference type="GO" id="GO:0003886">
    <property type="term" value="F:DNA (cytosine-5-)-methyltransferase activity"/>
    <property type="evidence" value="ECO:0007669"/>
    <property type="project" value="UniProtKB-EC"/>
</dbReference>
<feature type="domain" description="BAH" evidence="12">
    <location>
        <begin position="188"/>
        <end position="309"/>
    </location>
</feature>
<comment type="similarity">
    <text evidence="9">Belongs to the class I-like SAM-binding methyltransferase superfamily. C5-methyltransferase family.</text>
</comment>
<evidence type="ECO:0000256" key="8">
    <source>
        <dbReference type="ARBA" id="ARBA00047422"/>
    </source>
</evidence>
<dbReference type="SMART" id="SM00298">
    <property type="entry name" value="CHROMO"/>
    <property type="match status" value="1"/>
</dbReference>
<feature type="active site" evidence="9">
    <location>
        <position position="555"/>
    </location>
</feature>
<dbReference type="InterPro" id="IPR001525">
    <property type="entry name" value="C5_MeTfrase"/>
</dbReference>
<dbReference type="PROSITE" id="PS00598">
    <property type="entry name" value="CHROMO_1"/>
    <property type="match status" value="1"/>
</dbReference>
<dbReference type="AlphaFoldDB" id="A0ABD1Y782"/>
<feature type="region of interest" description="Disordered" evidence="10">
    <location>
        <begin position="1"/>
        <end position="123"/>
    </location>
</feature>
<evidence type="ECO:0000256" key="6">
    <source>
        <dbReference type="ARBA" id="ARBA00023125"/>
    </source>
</evidence>
<dbReference type="PROSITE" id="PS50013">
    <property type="entry name" value="CHROMO_2"/>
    <property type="match status" value="1"/>
</dbReference>
<evidence type="ECO:0000256" key="1">
    <source>
        <dbReference type="ARBA" id="ARBA00004123"/>
    </source>
</evidence>
<evidence type="ECO:0000256" key="3">
    <source>
        <dbReference type="ARBA" id="ARBA00022603"/>
    </source>
</evidence>
<feature type="compositionally biased region" description="Acidic residues" evidence="10">
    <location>
        <begin position="82"/>
        <end position="97"/>
    </location>
</feature>
<dbReference type="InterPro" id="IPR000953">
    <property type="entry name" value="Chromo/chromo_shadow_dom"/>
</dbReference>
<dbReference type="SMART" id="SM00439">
    <property type="entry name" value="BAH"/>
    <property type="match status" value="1"/>
</dbReference>
<evidence type="ECO:0000256" key="10">
    <source>
        <dbReference type="SAM" id="MobiDB-lite"/>
    </source>
</evidence>
<dbReference type="InterPro" id="IPR050390">
    <property type="entry name" value="C5-Methyltransferase"/>
</dbReference>
<dbReference type="Pfam" id="PF00385">
    <property type="entry name" value="Chromo"/>
    <property type="match status" value="1"/>
</dbReference>
<dbReference type="PANTHER" id="PTHR10629:SF50">
    <property type="entry name" value="DNA (CYTOSINE-5)-METHYLTRANSFERASE CMT3"/>
    <property type="match status" value="1"/>
</dbReference>
<protein>
    <recommendedName>
        <fullName evidence="2">DNA (cytosine-5-)-methyltransferase</fullName>
        <ecNumber evidence="2">2.1.1.37</ecNumber>
    </recommendedName>
</protein>
<dbReference type="Proteomes" id="UP001605036">
    <property type="component" value="Unassembled WGS sequence"/>
</dbReference>
<feature type="region of interest" description="Disordered" evidence="10">
    <location>
        <begin position="136"/>
        <end position="165"/>
    </location>
</feature>
<evidence type="ECO:0000313" key="14">
    <source>
        <dbReference type="Proteomes" id="UP001605036"/>
    </source>
</evidence>
<sequence length="934" mass="105722">MVIKTKRRLSAGDGIEPRQTRSASNLQSPAKSSQSPARTPTSKKRKSVSKAKPARKRARRKSAPELASGEEVAETSGQAEDCSQDDEPDAENEEFEENGVSGEESDSHEPVTQTLKGERLTSSCRFLGKPLPKSEAFSRWPHRYPNGNGEDEGSPETDSGRSKKKPAYTEDELLQCLHHYATAEVDKKSFKIGDCVHVNASGGSTFVARILEFFELKDKSKWFRCQWFYRVEDTSIGKDLGKGIDHNEKRIFYSDLEDDNPLDCIVEKKRVIRISPPVRMKSSKHVVPRCDYYYDMGYNAAYSTFYVLPEEFPRDSSEDVSTVETSEETSSRREGEKTKTATRSDDQPENLPEFSLLDLYSGCGAMSTGLCSGCGLANANLVSRWAVDLNENACRSLKFNHPETEVRNESAEDFLSLIKAWQKLCELYPLDDEEDEIEEQPEEQPEDDDDSDSDGEVYEVEAIVGIRWSGESKLEFKVDNGKSPHYKETKNPTNKPGVEFKVKWKNYDNPEDDSWEPEEHLNCQEKIKEFVVEGQRKRILPLPGHCDVICGGPPCQGASGFNRFRNATEPLQCLRNKQIIVYMDIVEFLKPRFVLMENVVDILKFANGILGRYALSRLVKMHYQAKLGLLVAGCYGLPQFRMRVFLWGAAPEENLPAYPLPSHTVVQRGHYPQNWEKNVVAYDETESPDLEAALLLKDAISDLPKIENSHTKDEMSYSQGPRTPFQKLIRAPQYVIQRKPKPAKPPNAVLYDHRSLELNNDDHQRVCQVPHKKGANFRDLKGVKVLPDGTVDVDRKKRILLPSGKPLVPDYAITFVRGKSLKPFGRLWWDEIVSTVVTRAEPHNIIILHPEQDRVLSVRENARLQGFPDWYKLFGSVKQRYIQVGNAVAVPVARALGYSLGQCIKLEPRGRIIPTGKAALMVLPKQFPYCLLDL</sequence>
<reference evidence="13 14" key="1">
    <citation type="submission" date="2024-09" db="EMBL/GenBank/DDBJ databases">
        <title>Chromosome-scale assembly of Riccia fluitans.</title>
        <authorList>
            <person name="Paukszto L."/>
            <person name="Sawicki J."/>
            <person name="Karawczyk K."/>
            <person name="Piernik-Szablinska J."/>
            <person name="Szczecinska M."/>
            <person name="Mazdziarz M."/>
        </authorList>
    </citation>
    <scope>NUCLEOTIDE SEQUENCE [LARGE SCALE GENOMIC DNA]</scope>
    <source>
        <strain evidence="13">Rf_01</strain>
        <tissue evidence="13">Aerial parts of the thallus</tissue>
    </source>
</reference>
<feature type="compositionally biased region" description="Basic residues" evidence="10">
    <location>
        <begin position="41"/>
        <end position="61"/>
    </location>
</feature>
<dbReference type="Pfam" id="PF00145">
    <property type="entry name" value="DNA_methylase"/>
    <property type="match status" value="1"/>
</dbReference>
<keyword evidence="3 9" id="KW-0489">Methyltransferase</keyword>
<dbReference type="GO" id="GO:0032259">
    <property type="term" value="P:methylation"/>
    <property type="evidence" value="ECO:0007669"/>
    <property type="project" value="UniProtKB-KW"/>
</dbReference>
<feature type="region of interest" description="Disordered" evidence="10">
    <location>
        <begin position="433"/>
        <end position="455"/>
    </location>
</feature>
<dbReference type="EC" id="2.1.1.37" evidence="2"/>
<dbReference type="PROSITE" id="PS51679">
    <property type="entry name" value="SAM_MT_C5"/>
    <property type="match status" value="1"/>
</dbReference>
<keyword evidence="4 9" id="KW-0808">Transferase</keyword>
<comment type="caution">
    <text evidence="13">The sequence shown here is derived from an EMBL/GenBank/DDBJ whole genome shotgun (WGS) entry which is preliminary data.</text>
</comment>
<gene>
    <name evidence="13" type="ORF">R1flu_002474</name>
</gene>
<proteinExistence type="inferred from homology"/>
<evidence type="ECO:0000313" key="13">
    <source>
        <dbReference type="EMBL" id="KAL2622269.1"/>
    </source>
</evidence>
<comment type="subcellular location">
    <subcellularLocation>
        <location evidence="1">Nucleus</location>
    </subcellularLocation>
</comment>
<dbReference type="FunFam" id="3.90.120.10:FF:000003">
    <property type="entry name" value="DNA (cytosine-5)-methyltransferase 1"/>
    <property type="match status" value="1"/>
</dbReference>
<accession>A0ABD1Y782</accession>
<name>A0ABD1Y782_9MARC</name>
<dbReference type="PROSITE" id="PS51038">
    <property type="entry name" value="BAH"/>
    <property type="match status" value="1"/>
</dbReference>
<keyword evidence="6" id="KW-0238">DNA-binding</keyword>
<dbReference type="Gene3D" id="2.30.30.490">
    <property type="match status" value="1"/>
</dbReference>
<comment type="catalytic activity">
    <reaction evidence="8">
        <text>a 2'-deoxycytidine in DNA + S-adenosyl-L-methionine = a 5-methyl-2'-deoxycytidine in DNA + S-adenosyl-L-homocysteine + H(+)</text>
        <dbReference type="Rhea" id="RHEA:13681"/>
        <dbReference type="Rhea" id="RHEA-COMP:11369"/>
        <dbReference type="Rhea" id="RHEA-COMP:11370"/>
        <dbReference type="ChEBI" id="CHEBI:15378"/>
        <dbReference type="ChEBI" id="CHEBI:57856"/>
        <dbReference type="ChEBI" id="CHEBI:59789"/>
        <dbReference type="ChEBI" id="CHEBI:85452"/>
        <dbReference type="ChEBI" id="CHEBI:85454"/>
        <dbReference type="EC" id="2.1.1.37"/>
    </reaction>
</comment>
<feature type="region of interest" description="Disordered" evidence="10">
    <location>
        <begin position="317"/>
        <end position="351"/>
    </location>
</feature>
<dbReference type="InterPro" id="IPR023779">
    <property type="entry name" value="Chromodomain_CS"/>
</dbReference>
<keyword evidence="5 9" id="KW-0949">S-adenosyl-L-methionine</keyword>
<evidence type="ECO:0000256" key="7">
    <source>
        <dbReference type="ARBA" id="ARBA00023242"/>
    </source>
</evidence>
<evidence type="ECO:0000259" key="11">
    <source>
        <dbReference type="PROSITE" id="PS50013"/>
    </source>
</evidence>
<keyword evidence="7" id="KW-0539">Nucleus</keyword>
<dbReference type="PRINTS" id="PR00105">
    <property type="entry name" value="C5METTRFRASE"/>
</dbReference>
<keyword evidence="14" id="KW-1185">Reference proteome</keyword>
<dbReference type="InterPro" id="IPR001025">
    <property type="entry name" value="BAH_dom"/>
</dbReference>
<dbReference type="InterPro" id="IPR016197">
    <property type="entry name" value="Chromo-like_dom_sf"/>
</dbReference>
<evidence type="ECO:0000256" key="4">
    <source>
        <dbReference type="ARBA" id="ARBA00022679"/>
    </source>
</evidence>
<evidence type="ECO:0000256" key="9">
    <source>
        <dbReference type="PROSITE-ProRule" id="PRU01016"/>
    </source>
</evidence>
<feature type="domain" description="Chromo" evidence="11">
    <location>
        <begin position="458"/>
        <end position="530"/>
    </location>
</feature>